<dbReference type="Pfam" id="PF01750">
    <property type="entry name" value="HycI"/>
    <property type="match status" value="1"/>
</dbReference>
<dbReference type="Proteomes" id="UP000029628">
    <property type="component" value="Unassembled WGS sequence"/>
</dbReference>
<keyword evidence="5" id="KW-0064">Aspartyl protease</keyword>
<dbReference type="eggNOG" id="COG0680">
    <property type="taxonomic scope" value="Bacteria"/>
</dbReference>
<evidence type="ECO:0000256" key="6">
    <source>
        <dbReference type="ARBA" id="ARBA00022801"/>
    </source>
</evidence>
<dbReference type="GO" id="GO:0046872">
    <property type="term" value="F:metal ion binding"/>
    <property type="evidence" value="ECO:0007669"/>
    <property type="project" value="UniProtKB-KW"/>
</dbReference>
<evidence type="ECO:0000256" key="4">
    <source>
        <dbReference type="ARBA" id="ARBA00022723"/>
    </source>
</evidence>
<dbReference type="GO" id="GO:0016485">
    <property type="term" value="P:protein processing"/>
    <property type="evidence" value="ECO:0007669"/>
    <property type="project" value="TreeGrafter"/>
</dbReference>
<comment type="similarity">
    <text evidence="1">Belongs to the peptidase A31 family.</text>
</comment>
<evidence type="ECO:0000256" key="2">
    <source>
        <dbReference type="ARBA" id="ARBA00022596"/>
    </source>
</evidence>
<dbReference type="PANTHER" id="PTHR30302:SF1">
    <property type="entry name" value="HYDROGENASE 2 MATURATION PROTEASE"/>
    <property type="match status" value="1"/>
</dbReference>
<keyword evidence="6" id="KW-0378">Hydrolase</keyword>
<keyword evidence="4" id="KW-0479">Metal-binding</keyword>
<name>A0A096BYT9_9FIRM</name>
<dbReference type="PANTHER" id="PTHR30302">
    <property type="entry name" value="HYDROGENASE 1 MATURATION PROTEASE"/>
    <property type="match status" value="1"/>
</dbReference>
<dbReference type="CDD" id="cd06062">
    <property type="entry name" value="H2MP_MemB-H2up"/>
    <property type="match status" value="1"/>
</dbReference>
<evidence type="ECO:0000256" key="3">
    <source>
        <dbReference type="ARBA" id="ARBA00022670"/>
    </source>
</evidence>
<dbReference type="FunFam" id="3.40.50.1450:FF:000002">
    <property type="entry name" value="Hydrogenase 1 maturation protease"/>
    <property type="match status" value="1"/>
</dbReference>
<dbReference type="GO" id="GO:0004190">
    <property type="term" value="F:aspartic-type endopeptidase activity"/>
    <property type="evidence" value="ECO:0007669"/>
    <property type="project" value="UniProtKB-KW"/>
</dbReference>
<gene>
    <name evidence="7" type="ORF">HMPREF0872_02145</name>
</gene>
<keyword evidence="8" id="KW-1185">Reference proteome</keyword>
<keyword evidence="2" id="KW-0533">Nickel</keyword>
<evidence type="ECO:0000256" key="1">
    <source>
        <dbReference type="ARBA" id="ARBA00006814"/>
    </source>
</evidence>
<proteinExistence type="inferred from homology"/>
<evidence type="ECO:0000256" key="5">
    <source>
        <dbReference type="ARBA" id="ARBA00022750"/>
    </source>
</evidence>
<evidence type="ECO:0000313" key="8">
    <source>
        <dbReference type="Proteomes" id="UP000029628"/>
    </source>
</evidence>
<keyword evidence="3" id="KW-0645">Protease</keyword>
<reference evidence="7 8" key="1">
    <citation type="submission" date="2014-07" db="EMBL/GenBank/DDBJ databases">
        <authorList>
            <person name="McCorrison J."/>
            <person name="Sanka R."/>
            <person name="Torralba M."/>
            <person name="Gillis M."/>
            <person name="Haft D.H."/>
            <person name="Methe B."/>
            <person name="Sutton G."/>
            <person name="Nelson K.E."/>
        </authorList>
    </citation>
    <scope>NUCLEOTIDE SEQUENCE [LARGE SCALE GENOMIC DNA]</scope>
    <source>
        <strain evidence="7 8">DNF00314</strain>
    </source>
</reference>
<accession>A0A096BYT9</accession>
<dbReference type="InterPro" id="IPR023430">
    <property type="entry name" value="Pept_HybD-like_dom_sf"/>
</dbReference>
<dbReference type="EMBL" id="JRNT01000006">
    <property type="protein sequence ID" value="KGF47912.1"/>
    <property type="molecule type" value="Genomic_DNA"/>
</dbReference>
<sequence length="166" mass="18379">MMLPENNTITLLGVGNILLTDEGLGVHVINTLKDNYFFTPAINIIDGGTMGMELLSYMDGMKRLILVDAINGGEEPGTVYEFTHQEVENYFTKNISAHEVGIQDILRIRALQEEPLEAATVIGVEPFSLEIGLEPSSVVAKVLPEVISRVIHILMEWGVEVKKRDD</sequence>
<dbReference type="SUPFAM" id="SSF53163">
    <property type="entry name" value="HybD-like"/>
    <property type="match status" value="1"/>
</dbReference>
<evidence type="ECO:0000313" key="7">
    <source>
        <dbReference type="EMBL" id="KGF47912.1"/>
    </source>
</evidence>
<dbReference type="PRINTS" id="PR00446">
    <property type="entry name" value="HYDRGNUPTAKE"/>
</dbReference>
<dbReference type="GO" id="GO:0008047">
    <property type="term" value="F:enzyme activator activity"/>
    <property type="evidence" value="ECO:0007669"/>
    <property type="project" value="InterPro"/>
</dbReference>
<dbReference type="Gene3D" id="3.40.50.1450">
    <property type="entry name" value="HybD-like"/>
    <property type="match status" value="1"/>
</dbReference>
<dbReference type="AlphaFoldDB" id="A0A096BYT9"/>
<comment type="caution">
    <text evidence="7">The sequence shown here is derived from an EMBL/GenBank/DDBJ whole genome shotgun (WGS) entry which is preliminary data.</text>
</comment>
<dbReference type="NCBIfam" id="TIGR00072">
    <property type="entry name" value="hydrog_prot"/>
    <property type="match status" value="1"/>
</dbReference>
<dbReference type="InterPro" id="IPR000671">
    <property type="entry name" value="Peptidase_A31"/>
</dbReference>
<organism evidence="7 8">
    <name type="scientific">Veillonella montpellierensis DNF00314</name>
    <dbReference type="NCBI Taxonomy" id="1401067"/>
    <lineage>
        <taxon>Bacteria</taxon>
        <taxon>Bacillati</taxon>
        <taxon>Bacillota</taxon>
        <taxon>Negativicutes</taxon>
        <taxon>Veillonellales</taxon>
        <taxon>Veillonellaceae</taxon>
        <taxon>Veillonella</taxon>
    </lineage>
</organism>
<dbReference type="MEROPS" id="A31.001"/>
<protein>
    <submittedName>
        <fullName evidence="7">Hydrogenase HupD</fullName>
    </submittedName>
</protein>